<organism evidence="1 2">
    <name type="scientific">Strongyloides papillosus</name>
    <name type="common">Intestinal threadworm</name>
    <dbReference type="NCBI Taxonomy" id="174720"/>
    <lineage>
        <taxon>Eukaryota</taxon>
        <taxon>Metazoa</taxon>
        <taxon>Ecdysozoa</taxon>
        <taxon>Nematoda</taxon>
        <taxon>Chromadorea</taxon>
        <taxon>Rhabditida</taxon>
        <taxon>Tylenchina</taxon>
        <taxon>Panagrolaimomorpha</taxon>
        <taxon>Strongyloidoidea</taxon>
        <taxon>Strongyloididae</taxon>
        <taxon>Strongyloides</taxon>
    </lineage>
</organism>
<sequence>MIKITREEEISNERFRRDVKLLGTWKLPTSENTENLTNEIETDGLNLTIPTDLPTKNNEIKDQTVSNILINSPTTTTEATKTIHFLKPSDIIAATGSRTILSIPPINQNTTHEVIIIANDGNATVIKGHNSVSIKASSTIE</sequence>
<reference evidence="2" key="1">
    <citation type="submission" date="2017-02" db="UniProtKB">
        <authorList>
            <consortium name="WormBaseParasite"/>
        </authorList>
    </citation>
    <scope>IDENTIFICATION</scope>
</reference>
<accession>A0A0N5CD60</accession>
<dbReference type="Proteomes" id="UP000046392">
    <property type="component" value="Unplaced"/>
</dbReference>
<proteinExistence type="predicted"/>
<evidence type="ECO:0000313" key="2">
    <source>
        <dbReference type="WBParaSite" id="SPAL_0001580600.1"/>
    </source>
</evidence>
<evidence type="ECO:0000313" key="1">
    <source>
        <dbReference type="Proteomes" id="UP000046392"/>
    </source>
</evidence>
<dbReference type="AlphaFoldDB" id="A0A0N5CD60"/>
<dbReference type="WBParaSite" id="SPAL_0001580600.1">
    <property type="protein sequence ID" value="SPAL_0001580600.1"/>
    <property type="gene ID" value="SPAL_0001580600"/>
</dbReference>
<name>A0A0N5CD60_STREA</name>
<keyword evidence="1" id="KW-1185">Reference proteome</keyword>
<protein>
    <submittedName>
        <fullName evidence="2">Uncharacterized protein</fullName>
    </submittedName>
</protein>